<evidence type="ECO:0000256" key="7">
    <source>
        <dbReference type="ARBA" id="ARBA00023136"/>
    </source>
</evidence>
<evidence type="ECO:0000259" key="10">
    <source>
        <dbReference type="Pfam" id="PF04290"/>
    </source>
</evidence>
<keyword evidence="7 9" id="KW-0472">Membrane</keyword>
<evidence type="ECO:0000256" key="5">
    <source>
        <dbReference type="ARBA" id="ARBA00022692"/>
    </source>
</evidence>
<comment type="caution">
    <text evidence="11">The sequence shown here is derived from an EMBL/GenBank/DDBJ whole genome shotgun (WGS) entry which is preliminary data.</text>
</comment>
<keyword evidence="5 9" id="KW-0812">Transmembrane</keyword>
<feature type="transmembrane region" description="Helical" evidence="9">
    <location>
        <begin position="89"/>
        <end position="113"/>
    </location>
</feature>
<feature type="transmembrane region" description="Helical" evidence="9">
    <location>
        <begin position="45"/>
        <end position="68"/>
    </location>
</feature>
<dbReference type="InterPro" id="IPR055348">
    <property type="entry name" value="DctQ"/>
</dbReference>
<keyword evidence="12" id="KW-1185">Reference proteome</keyword>
<accession>A0ABU4AMJ3</accession>
<dbReference type="InterPro" id="IPR007387">
    <property type="entry name" value="TRAP_DctQ"/>
</dbReference>
<comment type="subunit">
    <text evidence="9">The complex comprises the extracytoplasmic solute receptor protein and the two transmembrane proteins.</text>
</comment>
<feature type="domain" description="Tripartite ATP-independent periplasmic transporters DctQ component" evidence="10">
    <location>
        <begin position="28"/>
        <end position="158"/>
    </location>
</feature>
<keyword evidence="2 9" id="KW-0813">Transport</keyword>
<evidence type="ECO:0000256" key="6">
    <source>
        <dbReference type="ARBA" id="ARBA00022989"/>
    </source>
</evidence>
<evidence type="ECO:0000256" key="3">
    <source>
        <dbReference type="ARBA" id="ARBA00022475"/>
    </source>
</evidence>
<name>A0ABU4AMJ3_9HYPH</name>
<evidence type="ECO:0000313" key="12">
    <source>
        <dbReference type="Proteomes" id="UP001185659"/>
    </source>
</evidence>
<dbReference type="Pfam" id="PF04290">
    <property type="entry name" value="DctQ"/>
    <property type="match status" value="1"/>
</dbReference>
<evidence type="ECO:0000256" key="4">
    <source>
        <dbReference type="ARBA" id="ARBA00022519"/>
    </source>
</evidence>
<comment type="similarity">
    <text evidence="8 9">Belongs to the TRAP transporter small permease family.</text>
</comment>
<dbReference type="Proteomes" id="UP001185659">
    <property type="component" value="Unassembled WGS sequence"/>
</dbReference>
<comment type="caution">
    <text evidence="9">Lacks conserved residue(s) required for the propagation of feature annotation.</text>
</comment>
<dbReference type="EMBL" id="JAWLIP010000006">
    <property type="protein sequence ID" value="MDV6227462.1"/>
    <property type="molecule type" value="Genomic_DNA"/>
</dbReference>
<evidence type="ECO:0000313" key="11">
    <source>
        <dbReference type="EMBL" id="MDV6227462.1"/>
    </source>
</evidence>
<keyword evidence="4 9" id="KW-0997">Cell inner membrane</keyword>
<evidence type="ECO:0000256" key="9">
    <source>
        <dbReference type="RuleBase" id="RU369079"/>
    </source>
</evidence>
<comment type="function">
    <text evidence="9">Part of the tripartite ATP-independent periplasmic (TRAP) transport system.</text>
</comment>
<protein>
    <recommendedName>
        <fullName evidence="9">TRAP transporter small permease protein</fullName>
    </recommendedName>
</protein>
<comment type="subcellular location">
    <subcellularLocation>
        <location evidence="1 9">Cell inner membrane</location>
        <topology evidence="1 9">Multi-pass membrane protein</topology>
    </subcellularLocation>
</comment>
<organism evidence="11 12">
    <name type="scientific">Nitratireductor aquimarinus</name>
    <dbReference type="NCBI Taxonomy" id="889300"/>
    <lineage>
        <taxon>Bacteria</taxon>
        <taxon>Pseudomonadati</taxon>
        <taxon>Pseudomonadota</taxon>
        <taxon>Alphaproteobacteria</taxon>
        <taxon>Hyphomicrobiales</taxon>
        <taxon>Phyllobacteriaceae</taxon>
        <taxon>Nitratireductor</taxon>
    </lineage>
</organism>
<evidence type="ECO:0000256" key="1">
    <source>
        <dbReference type="ARBA" id="ARBA00004429"/>
    </source>
</evidence>
<evidence type="ECO:0000256" key="8">
    <source>
        <dbReference type="ARBA" id="ARBA00038436"/>
    </source>
</evidence>
<keyword evidence="3" id="KW-1003">Cell membrane</keyword>
<dbReference type="PANTHER" id="PTHR35011">
    <property type="entry name" value="2,3-DIKETO-L-GULONATE TRAP TRANSPORTER SMALL PERMEASE PROTEIN YIAM"/>
    <property type="match status" value="1"/>
</dbReference>
<reference evidence="11 12" key="1">
    <citation type="submission" date="2023-10" db="EMBL/GenBank/DDBJ databases">
        <authorList>
            <person name="Venkata Ramana C."/>
            <person name="Sasikala C."/>
            <person name="Dhurka M."/>
        </authorList>
    </citation>
    <scope>NUCLEOTIDE SEQUENCE [LARGE SCALE GENOMIC DNA]</scope>
    <source>
        <strain evidence="11 12">KCTC 32151</strain>
    </source>
</reference>
<gene>
    <name evidence="11" type="ORF">R2G56_14275</name>
</gene>
<evidence type="ECO:0000256" key="2">
    <source>
        <dbReference type="ARBA" id="ARBA00022448"/>
    </source>
</evidence>
<dbReference type="RefSeq" id="WP_317561724.1">
    <property type="nucleotide sequence ID" value="NZ_JAWLIP010000006.1"/>
</dbReference>
<keyword evidence="6 9" id="KW-1133">Transmembrane helix</keyword>
<sequence>MLHGFLKFSDTTSWLAETLASILLYGFCLLMLAEVFSRGFLATSLAVSWEFSSFAMAGVFLLGAGPALRRGSHVRVTLAQGFLGPQGQRWLNIAATVVGIVLALLVLISFWSLFANSWARGLRQSSYTNTPLIYPQALAVLGAAQLVLDLCARTIRLWLDLPAEQPLAKEEADA</sequence>
<feature type="transmembrane region" description="Helical" evidence="9">
    <location>
        <begin position="12"/>
        <end position="33"/>
    </location>
</feature>
<proteinExistence type="inferred from homology"/>
<dbReference type="PANTHER" id="PTHR35011:SF10">
    <property type="entry name" value="TRAP TRANSPORTER SMALL PERMEASE PROTEIN"/>
    <property type="match status" value="1"/>
</dbReference>